<keyword evidence="6" id="KW-1185">Reference proteome</keyword>
<name>A0A6A5DRH3_PERFL</name>
<evidence type="ECO:0000256" key="1">
    <source>
        <dbReference type="ARBA" id="ARBA00022734"/>
    </source>
</evidence>
<dbReference type="Gene3D" id="3.10.100.10">
    <property type="entry name" value="Mannose-Binding Protein A, subunit A"/>
    <property type="match status" value="1"/>
</dbReference>
<evidence type="ECO:0000256" key="3">
    <source>
        <dbReference type="SAM" id="Phobius"/>
    </source>
</evidence>
<proteinExistence type="predicted"/>
<dbReference type="CDD" id="cd03590">
    <property type="entry name" value="CLECT_DC-SIGN_like"/>
    <property type="match status" value="1"/>
</dbReference>
<evidence type="ECO:0000313" key="5">
    <source>
        <dbReference type="EMBL" id="KAF1375301.1"/>
    </source>
</evidence>
<dbReference type="PANTHER" id="PTHR22803">
    <property type="entry name" value="MANNOSE, PHOSPHOLIPASE, LECTIN RECEPTOR RELATED"/>
    <property type="match status" value="1"/>
</dbReference>
<organism evidence="5 6">
    <name type="scientific">Perca fluviatilis</name>
    <name type="common">European perch</name>
    <dbReference type="NCBI Taxonomy" id="8168"/>
    <lineage>
        <taxon>Eukaryota</taxon>
        <taxon>Metazoa</taxon>
        <taxon>Chordata</taxon>
        <taxon>Craniata</taxon>
        <taxon>Vertebrata</taxon>
        <taxon>Euteleostomi</taxon>
        <taxon>Actinopterygii</taxon>
        <taxon>Neopterygii</taxon>
        <taxon>Teleostei</taxon>
        <taxon>Neoteleostei</taxon>
        <taxon>Acanthomorphata</taxon>
        <taxon>Eupercaria</taxon>
        <taxon>Perciformes</taxon>
        <taxon>Percoidei</taxon>
        <taxon>Percidae</taxon>
        <taxon>Percinae</taxon>
        <taxon>Perca</taxon>
    </lineage>
</organism>
<dbReference type="PROSITE" id="PS50041">
    <property type="entry name" value="C_TYPE_LECTIN_2"/>
    <property type="match status" value="1"/>
</dbReference>
<dbReference type="InterPro" id="IPR016187">
    <property type="entry name" value="CTDL_fold"/>
</dbReference>
<dbReference type="AlphaFoldDB" id="A0A6A5DRH3"/>
<dbReference type="InterPro" id="IPR001304">
    <property type="entry name" value="C-type_lectin-like"/>
</dbReference>
<dbReference type="SMART" id="SM00034">
    <property type="entry name" value="CLECT"/>
    <property type="match status" value="1"/>
</dbReference>
<dbReference type="EMBL" id="VHII01000020">
    <property type="protein sequence ID" value="KAF1375301.1"/>
    <property type="molecule type" value="Genomic_DNA"/>
</dbReference>
<feature type="domain" description="C-type lectin" evidence="4">
    <location>
        <begin position="124"/>
        <end position="236"/>
    </location>
</feature>
<dbReference type="Proteomes" id="UP000465112">
    <property type="component" value="Chromosome 20"/>
</dbReference>
<dbReference type="InterPro" id="IPR016186">
    <property type="entry name" value="C-type_lectin-like/link_sf"/>
</dbReference>
<keyword evidence="3" id="KW-0812">Transmembrane</keyword>
<protein>
    <recommendedName>
        <fullName evidence="4">C-type lectin domain-containing protein</fullName>
    </recommendedName>
</protein>
<sequence>FICQLRSNGVLSSLSTKTGTKRGKTVDCSAHAKPDFSPNIKQRMQQMEVADYVNEPPRPKQKDSGDANQTERRLCQVLLLSFGLLCVIQAILNVSLRLAYCHTTHDMIKDLEEDRLRTAQWEHFNGSFYYFSSITKTWHESRDDCLQKGAHLVIINSREEQNFTTKFGKRLWIGLTDSETEGTWKWVDGTPLNQSYWHSVEPNGGNDENCVEILSVDSENNWNDNNCLVLFNWICEMKVRP</sequence>
<evidence type="ECO:0000256" key="2">
    <source>
        <dbReference type="ARBA" id="ARBA00023157"/>
    </source>
</evidence>
<dbReference type="InterPro" id="IPR033989">
    <property type="entry name" value="CD209-like_CTLD"/>
</dbReference>
<comment type="caution">
    <text evidence="5">The sequence shown here is derived from an EMBL/GenBank/DDBJ whole genome shotgun (WGS) entry which is preliminary data.</text>
</comment>
<dbReference type="GO" id="GO:0030246">
    <property type="term" value="F:carbohydrate binding"/>
    <property type="evidence" value="ECO:0007669"/>
    <property type="project" value="UniProtKB-KW"/>
</dbReference>
<feature type="non-terminal residue" evidence="5">
    <location>
        <position position="1"/>
    </location>
</feature>
<keyword evidence="1" id="KW-0430">Lectin</keyword>
<keyword evidence="3" id="KW-1133">Transmembrane helix</keyword>
<dbReference type="InterPro" id="IPR050111">
    <property type="entry name" value="C-type_lectin/snaclec_domain"/>
</dbReference>
<keyword evidence="2" id="KW-1015">Disulfide bond</keyword>
<evidence type="ECO:0000259" key="4">
    <source>
        <dbReference type="PROSITE" id="PS50041"/>
    </source>
</evidence>
<evidence type="ECO:0000313" key="6">
    <source>
        <dbReference type="Proteomes" id="UP000465112"/>
    </source>
</evidence>
<feature type="transmembrane region" description="Helical" evidence="3">
    <location>
        <begin position="77"/>
        <end position="100"/>
    </location>
</feature>
<dbReference type="PROSITE" id="PS00615">
    <property type="entry name" value="C_TYPE_LECTIN_1"/>
    <property type="match status" value="1"/>
</dbReference>
<reference evidence="5 6" key="1">
    <citation type="submission" date="2019-06" db="EMBL/GenBank/DDBJ databases">
        <title>A chromosome-scale genome assembly of the European perch, Perca fluviatilis.</title>
        <authorList>
            <person name="Roques C."/>
            <person name="Zahm M."/>
            <person name="Cabau C."/>
            <person name="Klopp C."/>
            <person name="Bouchez O."/>
            <person name="Donnadieu C."/>
            <person name="Kuhl H."/>
            <person name="Gislard M."/>
            <person name="Guendouz S."/>
            <person name="Journot L."/>
            <person name="Haffray P."/>
            <person name="Bestin A."/>
            <person name="Morvezen R."/>
            <person name="Feron R."/>
            <person name="Wen M."/>
            <person name="Jouanno E."/>
            <person name="Herpin A."/>
            <person name="Schartl M."/>
            <person name="Postlethwait J."/>
            <person name="Schaerlinger B."/>
            <person name="Chardard D."/>
            <person name="Lecocq T."/>
            <person name="Poncet C."/>
            <person name="Jaffrelo L."/>
            <person name="Lampietro C."/>
            <person name="Guiguen Y."/>
        </authorList>
    </citation>
    <scope>NUCLEOTIDE SEQUENCE [LARGE SCALE GENOMIC DNA]</scope>
    <source>
        <tissue evidence="5">Blood</tissue>
    </source>
</reference>
<gene>
    <name evidence="5" type="ORF">PFLUV_G00238190</name>
</gene>
<accession>A0A6A5DRH3</accession>
<dbReference type="InterPro" id="IPR018378">
    <property type="entry name" value="C-type_lectin_CS"/>
</dbReference>
<dbReference type="SUPFAM" id="SSF56436">
    <property type="entry name" value="C-type lectin-like"/>
    <property type="match status" value="1"/>
</dbReference>
<keyword evidence="3" id="KW-0472">Membrane</keyword>
<dbReference type="Pfam" id="PF00059">
    <property type="entry name" value="Lectin_C"/>
    <property type="match status" value="1"/>
</dbReference>